<feature type="region of interest" description="Disordered" evidence="1">
    <location>
        <begin position="27"/>
        <end position="64"/>
    </location>
</feature>
<evidence type="ECO:0000256" key="1">
    <source>
        <dbReference type="SAM" id="MobiDB-lite"/>
    </source>
</evidence>
<sequence>MATRRSFIQHAALGGLALNAPGLLGSLDDLMNSPGPGGTPPPSPQPSPPPNSNDVGQTLIDYSAGVPSGRSIKNAGYRGVIRYMSERRESWMHGKPMRAAEVADMKANGLVIVSCYQFGKGATSDWRAGFNGGVTHAAKGIALHQAAGGPSNVPIYAAIDDNPTSSELELVAGYIRGWESVIGKGRTGVYANYPTIDFLRGRGLGTFFWMHNWGSGGRVHPAAHIHQFEIDRMKVDGIGIDRNRILKSHYGQW</sequence>
<dbReference type="Gene3D" id="3.20.20.80">
    <property type="entry name" value="Glycosidases"/>
    <property type="match status" value="1"/>
</dbReference>
<gene>
    <name evidence="3" type="ordered locus">AS9A_2030</name>
</gene>
<evidence type="ECO:0000259" key="2">
    <source>
        <dbReference type="Pfam" id="PF08924"/>
    </source>
</evidence>
<dbReference type="InterPro" id="IPR017853">
    <property type="entry name" value="GH"/>
</dbReference>
<organism evidence="3 4">
    <name type="scientific">Hoyosella subflava (strain DSM 45089 / JCM 17490 / NBRC 109087 / DQS3-9A1)</name>
    <name type="common">Amycolicicoccus subflavus</name>
    <dbReference type="NCBI Taxonomy" id="443218"/>
    <lineage>
        <taxon>Bacteria</taxon>
        <taxon>Bacillati</taxon>
        <taxon>Actinomycetota</taxon>
        <taxon>Actinomycetes</taxon>
        <taxon>Mycobacteriales</taxon>
        <taxon>Hoyosellaceae</taxon>
        <taxon>Hoyosella</taxon>
    </lineage>
</organism>
<reference evidence="3 4" key="1">
    <citation type="journal article" date="2011" name="J. Bacteriol.">
        <title>Complete genome sequence of Amycolicicoccus subflavus DQS3-9A1T, an actinomycete isolated from crude oil-polluted soil.</title>
        <authorList>
            <person name="Cai M."/>
            <person name="Chen W.M."/>
            <person name="Nie Y."/>
            <person name="Chi C.Q."/>
            <person name="Wang Y.N."/>
            <person name="Tang Y.Q."/>
            <person name="Li G.Y."/>
            <person name="Wu X.L."/>
        </authorList>
    </citation>
    <scope>NUCLEOTIDE SEQUENCE [LARGE SCALE GENOMIC DNA]</scope>
    <source>
        <strain evidence="4">DSM 45089 / DQS3-9A1</strain>
    </source>
</reference>
<dbReference type="AlphaFoldDB" id="F6EP13"/>
<dbReference type="KEGG" id="asd:AS9A_2030"/>
<feature type="domain" description="Rv2525c-like glycoside hydrolase-like" evidence="2">
    <location>
        <begin position="71"/>
        <end position="244"/>
    </location>
</feature>
<dbReference type="SUPFAM" id="SSF51445">
    <property type="entry name" value="(Trans)glycosidases"/>
    <property type="match status" value="1"/>
</dbReference>
<dbReference type="eggNOG" id="COG3757">
    <property type="taxonomic scope" value="Bacteria"/>
</dbReference>
<dbReference type="HOGENOM" id="CLU_075024_1_0_11"/>
<keyword evidence="4" id="KW-1185">Reference proteome</keyword>
<evidence type="ECO:0000313" key="3">
    <source>
        <dbReference type="EMBL" id="AEF40479.1"/>
    </source>
</evidence>
<protein>
    <submittedName>
        <fullName evidence="3">Secreted protein</fullName>
    </submittedName>
</protein>
<evidence type="ECO:0000313" key="4">
    <source>
        <dbReference type="Proteomes" id="UP000009235"/>
    </source>
</evidence>
<dbReference type="Pfam" id="PF08924">
    <property type="entry name" value="Rv2525c_GlyHyd-like"/>
    <property type="match status" value="1"/>
</dbReference>
<dbReference type="Proteomes" id="UP000009235">
    <property type="component" value="Chromosome"/>
</dbReference>
<proteinExistence type="predicted"/>
<feature type="compositionally biased region" description="Pro residues" evidence="1">
    <location>
        <begin position="37"/>
        <end position="51"/>
    </location>
</feature>
<dbReference type="RefSeq" id="WP_013806828.1">
    <property type="nucleotide sequence ID" value="NC_015564.1"/>
</dbReference>
<dbReference type="STRING" id="443218.AS9A_2030"/>
<dbReference type="EMBL" id="CP002786">
    <property type="protein sequence ID" value="AEF40479.1"/>
    <property type="molecule type" value="Genomic_DNA"/>
</dbReference>
<dbReference type="InterPro" id="IPR015020">
    <property type="entry name" value="Rv2525c-like_Glyco_Hydro-like"/>
</dbReference>
<accession>F6EP13</accession>
<name>F6EP13_HOYSD</name>